<dbReference type="PANTHER" id="PTHR14969:SF13">
    <property type="entry name" value="AT30094P"/>
    <property type="match status" value="1"/>
</dbReference>
<keyword evidence="1" id="KW-0472">Membrane</keyword>
<evidence type="ECO:0000313" key="3">
    <source>
        <dbReference type="EMBL" id="MBK0378511.1"/>
    </source>
</evidence>
<keyword evidence="4" id="KW-1185">Reference proteome</keyword>
<dbReference type="Gene3D" id="1.20.144.10">
    <property type="entry name" value="Phosphatidic acid phosphatase type 2/haloperoxidase"/>
    <property type="match status" value="1"/>
</dbReference>
<dbReference type="CDD" id="cd03392">
    <property type="entry name" value="PAP2_like_2"/>
    <property type="match status" value="1"/>
</dbReference>
<feature type="domain" description="Phosphatidic acid phosphatase type 2/haloperoxidase" evidence="2">
    <location>
        <begin position="88"/>
        <end position="203"/>
    </location>
</feature>
<dbReference type="Pfam" id="PF01569">
    <property type="entry name" value="PAP2"/>
    <property type="match status" value="1"/>
</dbReference>
<evidence type="ECO:0000256" key="1">
    <source>
        <dbReference type="SAM" id="Phobius"/>
    </source>
</evidence>
<feature type="transmembrane region" description="Helical" evidence="1">
    <location>
        <begin position="128"/>
        <end position="149"/>
    </location>
</feature>
<feature type="transmembrane region" description="Helical" evidence="1">
    <location>
        <begin position="89"/>
        <end position="108"/>
    </location>
</feature>
<dbReference type="Proteomes" id="UP000613193">
    <property type="component" value="Unassembled WGS sequence"/>
</dbReference>
<name>A0A934PRX6_9SPHI</name>
<protein>
    <submittedName>
        <fullName evidence="3">Phosphatase PAP2 family protein</fullName>
    </submittedName>
</protein>
<gene>
    <name evidence="3" type="ORF">I5M19_04285</name>
</gene>
<dbReference type="SMART" id="SM00014">
    <property type="entry name" value="acidPPc"/>
    <property type="match status" value="1"/>
</dbReference>
<sequence>MATKTQKKSLLILLLIIAAGFLLLTIFVSIDPIPKVDREFSEEIQEHSNPTVDAIMHCISWVGYMPNSAIIVGAVALLFFVFKYRREALFVLLTALSGIVSTGVKMAVNRPRPLPSMVRILEKTHQQSFPSGHVIFYTVFFGFIALVTVRLKKLKRPLRISIGSISLFMVFIVPLSRVYLGAHWFTDVIAGFFLGVICLYLLGYFYLKPGLQSF</sequence>
<evidence type="ECO:0000313" key="4">
    <source>
        <dbReference type="Proteomes" id="UP000613193"/>
    </source>
</evidence>
<dbReference type="SUPFAM" id="SSF48317">
    <property type="entry name" value="Acid phosphatase/Vanadium-dependent haloperoxidase"/>
    <property type="match status" value="1"/>
</dbReference>
<feature type="transmembrane region" description="Helical" evidence="1">
    <location>
        <begin position="12"/>
        <end position="30"/>
    </location>
</feature>
<dbReference type="AlphaFoldDB" id="A0A934PRX6"/>
<dbReference type="InterPro" id="IPR036938">
    <property type="entry name" value="PAP2/HPO_sf"/>
</dbReference>
<feature type="transmembrane region" description="Helical" evidence="1">
    <location>
        <begin position="188"/>
        <end position="207"/>
    </location>
</feature>
<reference evidence="3" key="1">
    <citation type="submission" date="2020-12" db="EMBL/GenBank/DDBJ databases">
        <title>Bacterial novel species Mucilaginibacter sp. SD-g isolated from soil.</title>
        <authorList>
            <person name="Jung H.-Y."/>
        </authorList>
    </citation>
    <scope>NUCLEOTIDE SEQUENCE</scope>
    <source>
        <strain evidence="3">SD-g</strain>
    </source>
</reference>
<feature type="transmembrane region" description="Helical" evidence="1">
    <location>
        <begin position="161"/>
        <end position="182"/>
    </location>
</feature>
<organism evidence="3 4">
    <name type="scientific">Mucilaginibacter segetis</name>
    <dbReference type="NCBI Taxonomy" id="2793071"/>
    <lineage>
        <taxon>Bacteria</taxon>
        <taxon>Pseudomonadati</taxon>
        <taxon>Bacteroidota</taxon>
        <taxon>Sphingobacteriia</taxon>
        <taxon>Sphingobacteriales</taxon>
        <taxon>Sphingobacteriaceae</taxon>
        <taxon>Mucilaginibacter</taxon>
    </lineage>
</organism>
<keyword evidence="1" id="KW-0812">Transmembrane</keyword>
<dbReference type="EMBL" id="JAEHFW010000001">
    <property type="protein sequence ID" value="MBK0378511.1"/>
    <property type="molecule type" value="Genomic_DNA"/>
</dbReference>
<dbReference type="InterPro" id="IPR000326">
    <property type="entry name" value="PAP2/HPO"/>
</dbReference>
<proteinExistence type="predicted"/>
<dbReference type="PANTHER" id="PTHR14969">
    <property type="entry name" value="SPHINGOSINE-1-PHOSPHATE PHOSPHOHYDROLASE"/>
    <property type="match status" value="1"/>
</dbReference>
<feature type="transmembrane region" description="Helical" evidence="1">
    <location>
        <begin position="61"/>
        <end position="82"/>
    </location>
</feature>
<keyword evidence="1" id="KW-1133">Transmembrane helix</keyword>
<accession>A0A934PRX6</accession>
<comment type="caution">
    <text evidence="3">The sequence shown here is derived from an EMBL/GenBank/DDBJ whole genome shotgun (WGS) entry which is preliminary data.</text>
</comment>
<dbReference type="RefSeq" id="WP_200064371.1">
    <property type="nucleotide sequence ID" value="NZ_JAEHFW010000001.1"/>
</dbReference>
<evidence type="ECO:0000259" key="2">
    <source>
        <dbReference type="SMART" id="SM00014"/>
    </source>
</evidence>